<sequence>MPRKKSEPKPKINRSDWRNLPDSEWNVRTFHAYFSDMNAECYGSSPYLPRRNWAFEQGALKRAIAEHGAELLRQAFDECFRTYRPTREYPILTAGFCIAYRINGIIPGLVAKKAEEERRAAELQKESVSYSEVAAWL</sequence>
<gene>
    <name evidence="2" type="ORF">PghCCS26_47190</name>
</gene>
<dbReference type="RefSeq" id="WP_317981513.1">
    <property type="nucleotide sequence ID" value="NZ_BTCL01000021.1"/>
</dbReference>
<reference evidence="2 3" key="1">
    <citation type="submission" date="2023-05" db="EMBL/GenBank/DDBJ databases">
        <title>Draft genome of Paenibacillus sp. CCS26.</title>
        <authorList>
            <person name="Akita H."/>
            <person name="Shinto Y."/>
            <person name="Kimura Z."/>
        </authorList>
    </citation>
    <scope>NUCLEOTIDE SEQUENCE [LARGE SCALE GENOMIC DNA]</scope>
    <source>
        <strain evidence="2 3">CCS26</strain>
    </source>
</reference>
<keyword evidence="3" id="KW-1185">Reference proteome</keyword>
<name>A0ABQ6NS35_9BACL</name>
<feature type="coiled-coil region" evidence="1">
    <location>
        <begin position="106"/>
        <end position="133"/>
    </location>
</feature>
<dbReference type="EMBL" id="BTCL01000021">
    <property type="protein sequence ID" value="GMK47589.1"/>
    <property type="molecule type" value="Genomic_DNA"/>
</dbReference>
<proteinExistence type="predicted"/>
<accession>A0ABQ6NS35</accession>
<keyword evidence="1" id="KW-0175">Coiled coil</keyword>
<evidence type="ECO:0000256" key="1">
    <source>
        <dbReference type="SAM" id="Coils"/>
    </source>
</evidence>
<evidence type="ECO:0000313" key="3">
    <source>
        <dbReference type="Proteomes" id="UP001285921"/>
    </source>
</evidence>
<evidence type="ECO:0000313" key="2">
    <source>
        <dbReference type="EMBL" id="GMK47589.1"/>
    </source>
</evidence>
<comment type="caution">
    <text evidence="2">The sequence shown here is derived from an EMBL/GenBank/DDBJ whole genome shotgun (WGS) entry which is preliminary data.</text>
</comment>
<dbReference type="Proteomes" id="UP001285921">
    <property type="component" value="Unassembled WGS sequence"/>
</dbReference>
<protein>
    <submittedName>
        <fullName evidence="2">Uncharacterized protein</fullName>
    </submittedName>
</protein>
<organism evidence="2 3">
    <name type="scientific">Paenibacillus glycanilyticus</name>
    <dbReference type="NCBI Taxonomy" id="126569"/>
    <lineage>
        <taxon>Bacteria</taxon>
        <taxon>Bacillati</taxon>
        <taxon>Bacillota</taxon>
        <taxon>Bacilli</taxon>
        <taxon>Bacillales</taxon>
        <taxon>Paenibacillaceae</taxon>
        <taxon>Paenibacillus</taxon>
    </lineage>
</organism>